<dbReference type="Pfam" id="PF00171">
    <property type="entry name" value="Aldedh"/>
    <property type="match status" value="1"/>
</dbReference>
<dbReference type="InterPro" id="IPR015590">
    <property type="entry name" value="Aldehyde_DH_dom"/>
</dbReference>
<dbReference type="EMBL" id="MAEM01000283">
    <property type="protein sequence ID" value="OBS01448.1"/>
    <property type="molecule type" value="Genomic_DNA"/>
</dbReference>
<keyword evidence="2" id="KW-0560">Oxidoreductase</keyword>
<evidence type="ECO:0000259" key="3">
    <source>
        <dbReference type="Pfam" id="PF00171"/>
    </source>
</evidence>
<organism evidence="4 5">
    <name type="scientific">Mycobacterium gordonae</name>
    <dbReference type="NCBI Taxonomy" id="1778"/>
    <lineage>
        <taxon>Bacteria</taxon>
        <taxon>Bacillati</taxon>
        <taxon>Actinomycetota</taxon>
        <taxon>Actinomycetes</taxon>
        <taxon>Mycobacteriales</taxon>
        <taxon>Mycobacteriaceae</taxon>
        <taxon>Mycobacterium</taxon>
    </lineage>
</organism>
<dbReference type="SUPFAM" id="SSF53720">
    <property type="entry name" value="ALDH-like"/>
    <property type="match status" value="1"/>
</dbReference>
<comment type="similarity">
    <text evidence="1">Belongs to the aldehyde dehydrogenase family.</text>
</comment>
<evidence type="ECO:0000256" key="2">
    <source>
        <dbReference type="ARBA" id="ARBA00023002"/>
    </source>
</evidence>
<evidence type="ECO:0000313" key="4">
    <source>
        <dbReference type="EMBL" id="OBS01448.1"/>
    </source>
</evidence>
<dbReference type="GO" id="GO:0016491">
    <property type="term" value="F:oxidoreductase activity"/>
    <property type="evidence" value="ECO:0007669"/>
    <property type="project" value="UniProtKB-KW"/>
</dbReference>
<reference evidence="4 5" key="1">
    <citation type="submission" date="2016-06" db="EMBL/GenBank/DDBJ databases">
        <authorList>
            <person name="Kjaerup R.B."/>
            <person name="Dalgaard T.S."/>
            <person name="Juul-Madsen H.R."/>
        </authorList>
    </citation>
    <scope>NUCLEOTIDE SEQUENCE [LARGE SCALE GENOMIC DNA]</scope>
    <source>
        <strain evidence="4 5">1245752.6</strain>
    </source>
</reference>
<dbReference type="InterPro" id="IPR016162">
    <property type="entry name" value="Ald_DH_N"/>
</dbReference>
<dbReference type="PANTHER" id="PTHR42804:SF1">
    <property type="entry name" value="ALDEHYDE DEHYDROGENASE-RELATED"/>
    <property type="match status" value="1"/>
</dbReference>
<comment type="caution">
    <text evidence="4">The sequence shown here is derived from an EMBL/GenBank/DDBJ whole genome shotgun (WGS) entry which is preliminary data.</text>
</comment>
<dbReference type="InterPro" id="IPR016161">
    <property type="entry name" value="Ald_DH/histidinol_DH"/>
</dbReference>
<feature type="domain" description="Aldehyde dehydrogenase" evidence="3">
    <location>
        <begin position="21"/>
        <end position="103"/>
    </location>
</feature>
<name>A0A1A6BGK4_MYCGO</name>
<protein>
    <recommendedName>
        <fullName evidence="3">Aldehyde dehydrogenase domain-containing protein</fullName>
    </recommendedName>
</protein>
<sequence length="149" mass="16436">MALLADGASALFIDGKFSRGAAGTFPTANPATEEVLGVAADADANDMGRAIEAARRAFDDTDWSRDTELRVRCIRQLREAMQKHTEELRELTIAEVGAPRMLTSMAQILVPDIAFGGLRRERQVVDRTLELGHRGEHPRRTHLRDGELA</sequence>
<proteinExistence type="inferred from homology"/>
<evidence type="ECO:0000313" key="5">
    <source>
        <dbReference type="Proteomes" id="UP000093757"/>
    </source>
</evidence>
<accession>A0A1A6BGK4</accession>
<dbReference type="Gene3D" id="3.40.605.10">
    <property type="entry name" value="Aldehyde Dehydrogenase, Chain A, domain 1"/>
    <property type="match status" value="1"/>
</dbReference>
<dbReference type="Proteomes" id="UP000093757">
    <property type="component" value="Unassembled WGS sequence"/>
</dbReference>
<dbReference type="AlphaFoldDB" id="A0A1A6BGK4"/>
<gene>
    <name evidence="4" type="ORF">A9W98_20020</name>
</gene>
<evidence type="ECO:0000256" key="1">
    <source>
        <dbReference type="ARBA" id="ARBA00009986"/>
    </source>
</evidence>
<dbReference type="PANTHER" id="PTHR42804">
    <property type="entry name" value="ALDEHYDE DEHYDROGENASE"/>
    <property type="match status" value="1"/>
</dbReference>